<dbReference type="SUPFAM" id="SSF55166">
    <property type="entry name" value="Hedgehog/DD-peptidase"/>
    <property type="match status" value="1"/>
</dbReference>
<gene>
    <name evidence="2" type="ORF">PROVRUST_08483</name>
</gene>
<evidence type="ECO:0000313" key="2">
    <source>
        <dbReference type="EMBL" id="EFB70384.1"/>
    </source>
</evidence>
<feature type="domain" description="Peptidase M15A C-terminal" evidence="1">
    <location>
        <begin position="2"/>
        <end position="40"/>
    </location>
</feature>
<dbReference type="InterPro" id="IPR013230">
    <property type="entry name" value="Peptidase_M15A_C"/>
</dbReference>
<dbReference type="InterPro" id="IPR009045">
    <property type="entry name" value="Zn_M74/Hedgehog-like"/>
</dbReference>
<dbReference type="RefSeq" id="WP_006816458.1">
    <property type="nucleotide sequence ID" value="NZ_GG703827.1"/>
</dbReference>
<protein>
    <recommendedName>
        <fullName evidence="1">Peptidase M15A C-terminal domain-containing protein</fullName>
    </recommendedName>
</protein>
<evidence type="ECO:0000313" key="3">
    <source>
        <dbReference type="Proteomes" id="UP000005512"/>
    </source>
</evidence>
<evidence type="ECO:0000259" key="1">
    <source>
        <dbReference type="Pfam" id="PF08291"/>
    </source>
</evidence>
<dbReference type="Gene3D" id="3.30.1380.10">
    <property type="match status" value="1"/>
</dbReference>
<dbReference type="HOGENOM" id="CLU_3001197_0_0_6"/>
<dbReference type="AlphaFoldDB" id="D1P8A2"/>
<feature type="non-terminal residue" evidence="2">
    <location>
        <position position="1"/>
    </location>
</feature>
<name>D1P8A2_9GAMM</name>
<sequence length="57" mass="6205">KPVYVVSGRRCAKHNKAVGGAEHSQHLLGTAGDIKVKDVTPKPSLIIWSQNIRVNMV</sequence>
<dbReference type="EMBL" id="ABXV02000096">
    <property type="protein sequence ID" value="EFB70384.1"/>
    <property type="molecule type" value="Genomic_DNA"/>
</dbReference>
<dbReference type="STRING" id="500637.PROVRUST_08483"/>
<reference evidence="2" key="1">
    <citation type="submission" date="2009-12" db="EMBL/GenBank/DDBJ databases">
        <authorList>
            <person name="Weinstock G."/>
            <person name="Sodergren E."/>
            <person name="Clifton S."/>
            <person name="Fulton L."/>
            <person name="Fulton B."/>
            <person name="Courtney L."/>
            <person name="Fronick C."/>
            <person name="Harrison M."/>
            <person name="Strong C."/>
            <person name="Farmer C."/>
            <person name="Delahaunty K."/>
            <person name="Markovic C."/>
            <person name="Hall O."/>
            <person name="Minx P."/>
            <person name="Tomlinson C."/>
            <person name="Mitreva M."/>
            <person name="Nelson J."/>
            <person name="Hou S."/>
            <person name="Wollam A."/>
            <person name="Pepin K.H."/>
            <person name="Johnson M."/>
            <person name="Bhonagiri V."/>
            <person name="Nash W.E."/>
            <person name="Warren W."/>
            <person name="Chinwalla A."/>
            <person name="Mardis E.R."/>
            <person name="Wilson R.K."/>
        </authorList>
    </citation>
    <scope>NUCLEOTIDE SEQUENCE [LARGE SCALE GENOMIC DNA]</scope>
    <source>
        <strain evidence="2">DSM 4541</strain>
    </source>
</reference>
<dbReference type="Proteomes" id="UP000005512">
    <property type="component" value="Unassembled WGS sequence"/>
</dbReference>
<dbReference type="Pfam" id="PF08291">
    <property type="entry name" value="Peptidase_M15_3"/>
    <property type="match status" value="1"/>
</dbReference>
<organism evidence="2 3">
    <name type="scientific">Providencia rustigianii DSM 4541</name>
    <dbReference type="NCBI Taxonomy" id="500637"/>
    <lineage>
        <taxon>Bacteria</taxon>
        <taxon>Pseudomonadati</taxon>
        <taxon>Pseudomonadota</taxon>
        <taxon>Gammaproteobacteria</taxon>
        <taxon>Enterobacterales</taxon>
        <taxon>Morganellaceae</taxon>
        <taxon>Providencia</taxon>
    </lineage>
</organism>
<accession>D1P8A2</accession>
<comment type="caution">
    <text evidence="2">The sequence shown here is derived from an EMBL/GenBank/DDBJ whole genome shotgun (WGS) entry which is preliminary data.</text>
</comment>
<keyword evidence="3" id="KW-1185">Reference proteome</keyword>
<proteinExistence type="predicted"/>